<feature type="transmembrane region" description="Helical" evidence="3">
    <location>
        <begin position="247"/>
        <end position="266"/>
    </location>
</feature>
<feature type="region of interest" description="Disordered" evidence="2">
    <location>
        <begin position="287"/>
        <end position="307"/>
    </location>
</feature>
<dbReference type="SMART" id="SM00271">
    <property type="entry name" value="DnaJ"/>
    <property type="match status" value="1"/>
</dbReference>
<dbReference type="RefSeq" id="WP_307407063.1">
    <property type="nucleotide sequence ID" value="NZ_JAUSUR010000002.1"/>
</dbReference>
<proteinExistence type="predicted"/>
<keyword evidence="3" id="KW-1133">Transmembrane helix</keyword>
<accession>A0ABU0E1T5</accession>
<dbReference type="Gene3D" id="1.10.287.110">
    <property type="entry name" value="DnaJ domain"/>
    <property type="match status" value="1"/>
</dbReference>
<protein>
    <recommendedName>
        <fullName evidence="4">J domain-containing protein</fullName>
    </recommendedName>
</protein>
<dbReference type="PRINTS" id="PR00625">
    <property type="entry name" value="JDOMAIN"/>
</dbReference>
<evidence type="ECO:0000256" key="1">
    <source>
        <dbReference type="ARBA" id="ARBA00022705"/>
    </source>
</evidence>
<feature type="compositionally biased region" description="Polar residues" evidence="2">
    <location>
        <begin position="82"/>
        <end position="95"/>
    </location>
</feature>
<keyword evidence="1" id="KW-0235">DNA replication</keyword>
<keyword evidence="3" id="KW-0472">Membrane</keyword>
<feature type="compositionally biased region" description="Basic and acidic residues" evidence="2">
    <location>
        <begin position="287"/>
        <end position="299"/>
    </location>
</feature>
<evidence type="ECO:0000313" key="6">
    <source>
        <dbReference type="Proteomes" id="UP001230220"/>
    </source>
</evidence>
<dbReference type="InterPro" id="IPR001623">
    <property type="entry name" value="DnaJ_domain"/>
</dbReference>
<organism evidence="5 6">
    <name type="scientific">Breznakia pachnodae</name>
    <dbReference type="NCBI Taxonomy" id="265178"/>
    <lineage>
        <taxon>Bacteria</taxon>
        <taxon>Bacillati</taxon>
        <taxon>Bacillota</taxon>
        <taxon>Erysipelotrichia</taxon>
        <taxon>Erysipelotrichales</taxon>
        <taxon>Erysipelotrichaceae</taxon>
        <taxon>Breznakia</taxon>
    </lineage>
</organism>
<comment type="caution">
    <text evidence="5">The sequence shown here is derived from an EMBL/GenBank/DDBJ whole genome shotgun (WGS) entry which is preliminary data.</text>
</comment>
<evidence type="ECO:0000256" key="2">
    <source>
        <dbReference type="SAM" id="MobiDB-lite"/>
    </source>
</evidence>
<dbReference type="EMBL" id="JAUSUR010000002">
    <property type="protein sequence ID" value="MDQ0360852.1"/>
    <property type="molecule type" value="Genomic_DNA"/>
</dbReference>
<keyword evidence="3" id="KW-0812">Transmembrane</keyword>
<feature type="domain" description="J" evidence="4">
    <location>
        <begin position="5"/>
        <end position="75"/>
    </location>
</feature>
<evidence type="ECO:0000313" key="5">
    <source>
        <dbReference type="EMBL" id="MDQ0360852.1"/>
    </source>
</evidence>
<keyword evidence="6" id="KW-1185">Reference proteome</keyword>
<sequence>MAYLNYWEVLGLEPTTDKGEIKKAYAKQAKKFHPEDHPEQFKQLQAAYKSALAYAKNQPSLNAQRQFQKELDSFHQNEQVESNIIKQPTPTADSNTEQKEKTVKSGIDNVSVNVSFGKNKNKVMSGLGDTAITQEEKKKKIVIESTDVKNKTKKENEQQYLLNKIEKILSLNCDLYTLDTFLSNERVLTFLSDYRFKIEVQNLIIKKINDMKPSAINYLVNISEFLGLSIVKEVIEKHKKKQKVRMFGSIALFIIIVIGISSIGTIHNKAQKQAEEEKQQEIRDVINKESQKNTQEKISKQNQEQEDEVRDTIREMYKQYLHGVQIVKEGDGYLIYDEQQQLISSTTYTGINYTTSSYLVLIDNEMVYVLNCETKTLLSDVYRASNIIKVTTETGPYQCAVLTTQDGRFILLDPSGNQIEIDASFGCDDTSELIHLENGVITSIE</sequence>
<dbReference type="PROSITE" id="PS50076">
    <property type="entry name" value="DNAJ_2"/>
    <property type="match status" value="1"/>
</dbReference>
<evidence type="ECO:0000256" key="3">
    <source>
        <dbReference type="SAM" id="Phobius"/>
    </source>
</evidence>
<dbReference type="Proteomes" id="UP001230220">
    <property type="component" value="Unassembled WGS sequence"/>
</dbReference>
<dbReference type="Pfam" id="PF00226">
    <property type="entry name" value="DnaJ"/>
    <property type="match status" value="1"/>
</dbReference>
<dbReference type="InterPro" id="IPR036869">
    <property type="entry name" value="J_dom_sf"/>
</dbReference>
<evidence type="ECO:0000259" key="4">
    <source>
        <dbReference type="PROSITE" id="PS50076"/>
    </source>
</evidence>
<dbReference type="SUPFAM" id="SSF46565">
    <property type="entry name" value="Chaperone J-domain"/>
    <property type="match status" value="1"/>
</dbReference>
<reference evidence="5 6" key="1">
    <citation type="submission" date="2023-07" db="EMBL/GenBank/DDBJ databases">
        <title>Genomic Encyclopedia of Type Strains, Phase IV (KMG-IV): sequencing the most valuable type-strain genomes for metagenomic binning, comparative biology and taxonomic classification.</title>
        <authorList>
            <person name="Goeker M."/>
        </authorList>
    </citation>
    <scope>NUCLEOTIDE SEQUENCE [LARGE SCALE GENOMIC DNA]</scope>
    <source>
        <strain evidence="5 6">DSM 16784</strain>
    </source>
</reference>
<gene>
    <name evidence="5" type="ORF">J2S15_001597</name>
</gene>
<name>A0ABU0E1T5_9FIRM</name>
<feature type="region of interest" description="Disordered" evidence="2">
    <location>
        <begin position="82"/>
        <end position="104"/>
    </location>
</feature>